<name>A0A3M7SWZ6_BRAPC</name>
<keyword evidence="1" id="KW-1133">Transmembrane helix</keyword>
<keyword evidence="3" id="KW-1185">Reference proteome</keyword>
<accession>A0A3M7SWZ6</accession>
<evidence type="ECO:0000256" key="1">
    <source>
        <dbReference type="SAM" id="Phobius"/>
    </source>
</evidence>
<feature type="transmembrane region" description="Helical" evidence="1">
    <location>
        <begin position="49"/>
        <end position="67"/>
    </location>
</feature>
<comment type="caution">
    <text evidence="2">The sequence shown here is derived from an EMBL/GenBank/DDBJ whole genome shotgun (WGS) entry which is preliminary data.</text>
</comment>
<dbReference type="AlphaFoldDB" id="A0A3M7SWZ6"/>
<evidence type="ECO:0000313" key="3">
    <source>
        <dbReference type="Proteomes" id="UP000276133"/>
    </source>
</evidence>
<sequence>MKKRKKNQVISSINIYSTPKSTGDDNINSKQNSFLIILSSRAHYKIPRSFSIIVFNLIDYFTYLYFLKFTCFPTEYFGIRSKFEIHSAYSNLSLYLFRSQNGAQIDFFPGLKVSTILCLIDVLNRKLCNALDGFRDPLGHCINIHHFLAFVGYMCCSLKLVNSPLEHAGHRNSLLFSYNYHSHLEMHEYNKIIVINIYENLINKQIFNQM</sequence>
<reference evidence="2 3" key="1">
    <citation type="journal article" date="2018" name="Sci. Rep.">
        <title>Genomic signatures of local adaptation to the degree of environmental predictability in rotifers.</title>
        <authorList>
            <person name="Franch-Gras L."/>
            <person name="Hahn C."/>
            <person name="Garcia-Roger E.M."/>
            <person name="Carmona M.J."/>
            <person name="Serra M."/>
            <person name="Gomez A."/>
        </authorList>
    </citation>
    <scope>NUCLEOTIDE SEQUENCE [LARGE SCALE GENOMIC DNA]</scope>
    <source>
        <strain evidence="2">HYR1</strain>
    </source>
</reference>
<gene>
    <name evidence="2" type="ORF">BpHYR1_041449</name>
</gene>
<proteinExistence type="predicted"/>
<keyword evidence="1" id="KW-0472">Membrane</keyword>
<dbReference type="EMBL" id="REGN01000664">
    <property type="protein sequence ID" value="RNA40207.1"/>
    <property type="molecule type" value="Genomic_DNA"/>
</dbReference>
<keyword evidence="1" id="KW-0812">Transmembrane</keyword>
<evidence type="ECO:0000313" key="2">
    <source>
        <dbReference type="EMBL" id="RNA40207.1"/>
    </source>
</evidence>
<dbReference type="Proteomes" id="UP000276133">
    <property type="component" value="Unassembled WGS sequence"/>
</dbReference>
<protein>
    <submittedName>
        <fullName evidence="2">Uncharacterized protein</fullName>
    </submittedName>
</protein>
<organism evidence="2 3">
    <name type="scientific">Brachionus plicatilis</name>
    <name type="common">Marine rotifer</name>
    <name type="synonym">Brachionus muelleri</name>
    <dbReference type="NCBI Taxonomy" id="10195"/>
    <lineage>
        <taxon>Eukaryota</taxon>
        <taxon>Metazoa</taxon>
        <taxon>Spiralia</taxon>
        <taxon>Gnathifera</taxon>
        <taxon>Rotifera</taxon>
        <taxon>Eurotatoria</taxon>
        <taxon>Monogononta</taxon>
        <taxon>Pseudotrocha</taxon>
        <taxon>Ploima</taxon>
        <taxon>Brachionidae</taxon>
        <taxon>Brachionus</taxon>
    </lineage>
</organism>